<comment type="subcellular location">
    <subcellularLocation>
        <location evidence="1">Membrane</location>
        <topology evidence="1">Lipid-anchor</topology>
        <topology evidence="1">GPI-anchor</topology>
    </subcellularLocation>
</comment>
<dbReference type="EMBL" id="AAZO01005729">
    <property type="status" value="NOT_ANNOTATED_CDS"/>
    <property type="molecule type" value="Genomic_DNA"/>
</dbReference>
<dbReference type="PANTHER" id="PTHR33562:SF29">
    <property type="entry name" value="PROTEIN SLEEPLESS"/>
    <property type="match status" value="1"/>
</dbReference>
<keyword evidence="5" id="KW-1133">Transmembrane helix</keyword>
<name>E0VVZ0_PEDHC</name>
<dbReference type="InParanoid" id="E0VVZ0"/>
<evidence type="ECO:0000313" key="11">
    <source>
        <dbReference type="Proteomes" id="UP000009046"/>
    </source>
</evidence>
<evidence type="ECO:0000313" key="10">
    <source>
        <dbReference type="EnsemblMetazoa" id="PHUM472000-PA"/>
    </source>
</evidence>
<sequence length="180" mass="20314">MFCSETRSLDDLNVGKQKKERFALKCYVCNSKEDSRCLDPLDETNGLSLVNCTSDEVQRAQTRKAIEEISELMTKLGQSQAMTFSTKKVSQLWEDEKFPMVCQKLELEVEGNMVIGRGCSAPRMENFDPCYAVKLITSKDIILKSCSLCDTDGCNKGIKKNISKYLILILTIISIFIKLT</sequence>
<evidence type="ECO:0000256" key="5">
    <source>
        <dbReference type="ARBA" id="ARBA00022989"/>
    </source>
</evidence>
<keyword evidence="11" id="KW-1185">Reference proteome</keyword>
<dbReference type="Pfam" id="PF17064">
    <property type="entry name" value="QVR"/>
    <property type="match status" value="1"/>
</dbReference>
<evidence type="ECO:0000256" key="3">
    <source>
        <dbReference type="ARBA" id="ARBA00022692"/>
    </source>
</evidence>
<dbReference type="CTD" id="8238922"/>
<evidence type="ECO:0000256" key="4">
    <source>
        <dbReference type="ARBA" id="ARBA00022729"/>
    </source>
</evidence>
<evidence type="ECO:0000256" key="2">
    <source>
        <dbReference type="ARBA" id="ARBA00022622"/>
    </source>
</evidence>
<dbReference type="InterPro" id="IPR031424">
    <property type="entry name" value="QVR-like"/>
</dbReference>
<dbReference type="RefSeq" id="XP_002430284.1">
    <property type="nucleotide sequence ID" value="XM_002430239.1"/>
</dbReference>
<dbReference type="GeneID" id="8238922"/>
<keyword evidence="2" id="KW-0336">GPI-anchor</keyword>
<dbReference type="GO" id="GO:0030431">
    <property type="term" value="P:sleep"/>
    <property type="evidence" value="ECO:0007669"/>
    <property type="project" value="InterPro"/>
</dbReference>
<dbReference type="EMBL" id="DS235816">
    <property type="protein sequence ID" value="EEB17546.1"/>
    <property type="molecule type" value="Genomic_DNA"/>
</dbReference>
<accession>E0VVZ0</accession>
<reference evidence="9" key="1">
    <citation type="submission" date="2007-04" db="EMBL/GenBank/DDBJ databases">
        <title>Annotation of Pediculus humanus corporis strain USDA.</title>
        <authorList>
            <person name="Kirkness E."/>
            <person name="Hannick L."/>
            <person name="Hass B."/>
            <person name="Bruggner R."/>
            <person name="Lawson D."/>
            <person name="Bidwell S."/>
            <person name="Joardar V."/>
            <person name="Caler E."/>
            <person name="Walenz B."/>
            <person name="Inman J."/>
            <person name="Schobel S."/>
            <person name="Galinsky K."/>
            <person name="Amedeo P."/>
            <person name="Strausberg R."/>
        </authorList>
    </citation>
    <scope>NUCLEOTIDE SEQUENCE</scope>
    <source>
        <strain evidence="9">USDA</strain>
    </source>
</reference>
<dbReference type="AlphaFoldDB" id="E0VVZ0"/>
<keyword evidence="8" id="KW-0449">Lipoprotein</keyword>
<gene>
    <name evidence="10" type="primary">8238922</name>
    <name evidence="9" type="ORF">Phum_PHUM472000</name>
</gene>
<dbReference type="OrthoDB" id="6582325at2759"/>
<reference evidence="10" key="3">
    <citation type="submission" date="2020-05" db="UniProtKB">
        <authorList>
            <consortium name="EnsemblMetazoa"/>
        </authorList>
    </citation>
    <scope>IDENTIFICATION</scope>
    <source>
        <strain evidence="10">USDA</strain>
    </source>
</reference>
<dbReference type="GO" id="GO:0032222">
    <property type="term" value="P:regulation of synaptic transmission, cholinergic"/>
    <property type="evidence" value="ECO:0007669"/>
    <property type="project" value="InterPro"/>
</dbReference>
<dbReference type="VEuPathDB" id="VectorBase:PHUM472000"/>
<protein>
    <submittedName>
        <fullName evidence="9 10">Uncharacterized protein</fullName>
    </submittedName>
</protein>
<keyword evidence="7" id="KW-0325">Glycoprotein</keyword>
<evidence type="ECO:0000256" key="6">
    <source>
        <dbReference type="ARBA" id="ARBA00023136"/>
    </source>
</evidence>
<keyword evidence="6" id="KW-0472">Membrane</keyword>
<reference evidence="9" key="2">
    <citation type="submission" date="2007-04" db="EMBL/GenBank/DDBJ databases">
        <title>The genome of the human body louse.</title>
        <authorList>
            <consortium name="The Human Body Louse Genome Consortium"/>
            <person name="Kirkness E."/>
            <person name="Walenz B."/>
            <person name="Hass B."/>
            <person name="Bruggner R."/>
            <person name="Strausberg R."/>
        </authorList>
    </citation>
    <scope>NUCLEOTIDE SEQUENCE</scope>
    <source>
        <strain evidence="9">USDA</strain>
    </source>
</reference>
<evidence type="ECO:0000256" key="8">
    <source>
        <dbReference type="ARBA" id="ARBA00023288"/>
    </source>
</evidence>
<keyword evidence="4" id="KW-0732">Signal</keyword>
<dbReference type="GO" id="GO:0098552">
    <property type="term" value="C:side of membrane"/>
    <property type="evidence" value="ECO:0007669"/>
    <property type="project" value="UniProtKB-KW"/>
</dbReference>
<evidence type="ECO:0000256" key="1">
    <source>
        <dbReference type="ARBA" id="ARBA00004589"/>
    </source>
</evidence>
<dbReference type="EMBL" id="AAZO01005728">
    <property type="status" value="NOT_ANNOTATED_CDS"/>
    <property type="molecule type" value="Genomic_DNA"/>
</dbReference>
<organism>
    <name type="scientific">Pediculus humanus subsp. corporis</name>
    <name type="common">Body louse</name>
    <dbReference type="NCBI Taxonomy" id="121224"/>
    <lineage>
        <taxon>Eukaryota</taxon>
        <taxon>Metazoa</taxon>
        <taxon>Ecdysozoa</taxon>
        <taxon>Arthropoda</taxon>
        <taxon>Hexapoda</taxon>
        <taxon>Insecta</taxon>
        <taxon>Pterygota</taxon>
        <taxon>Neoptera</taxon>
        <taxon>Paraneoptera</taxon>
        <taxon>Psocodea</taxon>
        <taxon>Troctomorpha</taxon>
        <taxon>Phthiraptera</taxon>
        <taxon>Anoplura</taxon>
        <taxon>Pediculidae</taxon>
        <taxon>Pediculus</taxon>
    </lineage>
</organism>
<evidence type="ECO:0000256" key="7">
    <source>
        <dbReference type="ARBA" id="ARBA00023180"/>
    </source>
</evidence>
<dbReference type="HOGENOM" id="CLU_126345_0_0_1"/>
<evidence type="ECO:0000313" key="9">
    <source>
        <dbReference type="EMBL" id="EEB17546.1"/>
    </source>
</evidence>
<keyword evidence="3" id="KW-0812">Transmembrane</keyword>
<proteinExistence type="predicted"/>
<dbReference type="PANTHER" id="PTHR33562">
    <property type="entry name" value="ATILLA, ISOFORM B-RELATED-RELATED"/>
    <property type="match status" value="1"/>
</dbReference>
<dbReference type="KEGG" id="phu:Phum_PHUM472000"/>
<dbReference type="Proteomes" id="UP000009046">
    <property type="component" value="Unassembled WGS sequence"/>
</dbReference>
<dbReference type="InterPro" id="IPR050975">
    <property type="entry name" value="Sleep_regulator"/>
</dbReference>
<dbReference type="EnsemblMetazoa" id="PHUM472000-RA">
    <property type="protein sequence ID" value="PHUM472000-PA"/>
    <property type="gene ID" value="PHUM472000"/>
</dbReference>